<evidence type="ECO:0000256" key="14">
    <source>
        <dbReference type="PIRSR" id="PIRSR000350-3"/>
    </source>
</evidence>
<sequence>MKKFDVVILGSGPASGEVAGVFSRLNKRVCIIEKNSNMFGGVCANKGCMPTKHLVKAAEIAEIAKKAHEFGIEIPEVKINMEQITKTKDMLLTQLNSINRKFNMAEIVIGHGRFISNDKVEVSIPDGSVEVVEAEQFVIATGARPKLIPGINIDGKYICTSNELLDNNDIPKKLLVVGGGVIGLEFASIYNSFGAEVTLIEGSERILINEDVDTSAMAEDLLKNKKIKIYANTKLNKAEIIDNKVNCSLDGSYINTELFDKILISIGRKPNIEDIGLENTDVKVKDGFIKVNDYLQTSAKNIYAVGDVIPTTMLAHTAMYESTIAAANMVKSESMKYTNKNTPRVIFSNPEIASVGLTESEAKEQYKQTKIINFPMMMNGKSIINHSIEGRVKIIYNPVDGVILGANIIGSGATELIHELTLAVTNKLTIDNLKNTVHAHPTLSEVLWFAASKGSI</sequence>
<feature type="domain" description="FAD/NAD(P)-binding" evidence="18">
    <location>
        <begin position="4"/>
        <end position="321"/>
    </location>
</feature>
<evidence type="ECO:0000313" key="20">
    <source>
        <dbReference type="Proteomes" id="UP000182569"/>
    </source>
</evidence>
<evidence type="ECO:0000256" key="6">
    <source>
        <dbReference type="ARBA" id="ARBA00022630"/>
    </source>
</evidence>
<evidence type="ECO:0000256" key="12">
    <source>
        <dbReference type="ARBA" id="ARBA00049187"/>
    </source>
</evidence>
<dbReference type="SUPFAM" id="SSF51905">
    <property type="entry name" value="FAD/NAD(P)-binding domain"/>
    <property type="match status" value="1"/>
</dbReference>
<dbReference type="GO" id="GO:0006103">
    <property type="term" value="P:2-oxoglutarate metabolic process"/>
    <property type="evidence" value="ECO:0007669"/>
    <property type="project" value="TreeGrafter"/>
</dbReference>
<feature type="binding site" evidence="14">
    <location>
        <begin position="313"/>
        <end position="316"/>
    </location>
    <ligand>
        <name>FAD</name>
        <dbReference type="ChEBI" id="CHEBI:57692"/>
    </ligand>
</feature>
<dbReference type="STRING" id="1552.A7L45_15515"/>
<feature type="binding site" evidence="14">
    <location>
        <begin position="178"/>
        <end position="185"/>
    </location>
    <ligand>
        <name>NAD(+)</name>
        <dbReference type="ChEBI" id="CHEBI:57540"/>
    </ligand>
</feature>
<dbReference type="KEGG" id="ceu:A7L45_15515"/>
<evidence type="ECO:0000256" key="3">
    <source>
        <dbReference type="ARBA" id="ARBA00012608"/>
    </source>
</evidence>
<dbReference type="InterPro" id="IPR036188">
    <property type="entry name" value="FAD/NAD-bd_sf"/>
</dbReference>
<proteinExistence type="inferred from homology"/>
<dbReference type="Gene3D" id="3.30.390.30">
    <property type="match status" value="1"/>
</dbReference>
<evidence type="ECO:0000256" key="7">
    <source>
        <dbReference type="ARBA" id="ARBA00022827"/>
    </source>
</evidence>
<protein>
    <recommendedName>
        <fullName evidence="4 16">Dihydrolipoyl dehydrogenase</fullName>
        <ecNumber evidence="3 16">1.8.1.4</ecNumber>
    </recommendedName>
</protein>
<dbReference type="GO" id="GO:0005737">
    <property type="term" value="C:cytoplasm"/>
    <property type="evidence" value="ECO:0007669"/>
    <property type="project" value="UniProtKB-SubCell"/>
</dbReference>
<feature type="binding site" evidence="14">
    <location>
        <position position="201"/>
    </location>
    <ligand>
        <name>NAD(+)</name>
        <dbReference type="ChEBI" id="CHEBI:57540"/>
    </ligand>
</feature>
<feature type="domain" description="Pyridine nucleotide-disulphide oxidoreductase dimerisation" evidence="17">
    <location>
        <begin position="342"/>
        <end position="448"/>
    </location>
</feature>
<dbReference type="InterPro" id="IPR023753">
    <property type="entry name" value="FAD/NAD-binding_dom"/>
</dbReference>
<evidence type="ECO:0000256" key="2">
    <source>
        <dbReference type="ARBA" id="ARBA00007532"/>
    </source>
</evidence>
<feature type="binding site" evidence="14">
    <location>
        <position position="112"/>
    </location>
    <ligand>
        <name>FAD</name>
        <dbReference type="ChEBI" id="CHEBI:57692"/>
    </ligand>
</feature>
<name>A0A1J0GKC5_9CLOT</name>
<comment type="miscellaneous">
    <text evidence="16">The active site is a redox-active disulfide bond.</text>
</comment>
<dbReference type="RefSeq" id="WP_071613681.1">
    <property type="nucleotide sequence ID" value="NZ_CP015756.1"/>
</dbReference>
<evidence type="ECO:0000256" key="9">
    <source>
        <dbReference type="ARBA" id="ARBA00023027"/>
    </source>
</evidence>
<dbReference type="InterPro" id="IPR016156">
    <property type="entry name" value="FAD/NAD-linked_Rdtase_dimer_sf"/>
</dbReference>
<dbReference type="Proteomes" id="UP000182569">
    <property type="component" value="Chromosome"/>
</dbReference>
<dbReference type="SUPFAM" id="SSF55424">
    <property type="entry name" value="FAD/NAD-linked reductases, dimerisation (C-terminal) domain"/>
    <property type="match status" value="1"/>
</dbReference>
<dbReference type="PROSITE" id="PS00076">
    <property type="entry name" value="PYRIDINE_REDOX_1"/>
    <property type="match status" value="1"/>
</dbReference>
<keyword evidence="14" id="KW-0547">Nucleotide-binding</keyword>
<reference evidence="20" key="1">
    <citation type="journal article" date="2016" name="Front. Microbiol.">
        <title>Complete Genome Sequence of Clostridium estertheticum DSM 8809, a Microbe Identified in Spoiled Vacuum Packed Beef.</title>
        <authorList>
            <person name="Yu Z."/>
            <person name="Gunn L."/>
            <person name="Brennan E."/>
            <person name="Reid R."/>
            <person name="Wall P.G."/>
            <person name="Gaora O.P."/>
            <person name="Hurley D."/>
            <person name="Bolton D."/>
            <person name="Fanning S."/>
        </authorList>
    </citation>
    <scope>NUCLEOTIDE SEQUENCE [LARGE SCALE GENOMIC DNA]</scope>
    <source>
        <strain evidence="20">DSM 8809</strain>
    </source>
</reference>
<evidence type="ECO:0000256" key="10">
    <source>
        <dbReference type="ARBA" id="ARBA00023157"/>
    </source>
</evidence>
<dbReference type="PRINTS" id="PR00411">
    <property type="entry name" value="PNDRDTASEI"/>
</dbReference>
<dbReference type="Pfam" id="PF02852">
    <property type="entry name" value="Pyr_redox_dim"/>
    <property type="match status" value="1"/>
</dbReference>
<keyword evidence="5" id="KW-0963">Cytoplasm</keyword>
<feature type="binding site" evidence="14">
    <location>
        <position position="267"/>
    </location>
    <ligand>
        <name>NAD(+)</name>
        <dbReference type="ChEBI" id="CHEBI:57540"/>
    </ligand>
</feature>
<evidence type="ECO:0000256" key="15">
    <source>
        <dbReference type="PIRSR" id="PIRSR000350-4"/>
    </source>
</evidence>
<dbReference type="Gene3D" id="3.50.50.60">
    <property type="entry name" value="FAD/NAD(P)-binding domain"/>
    <property type="match status" value="2"/>
</dbReference>
<keyword evidence="20" id="KW-1185">Reference proteome</keyword>
<feature type="binding site" evidence="14">
    <location>
        <position position="307"/>
    </location>
    <ligand>
        <name>FAD</name>
        <dbReference type="ChEBI" id="CHEBI:57692"/>
    </ligand>
</feature>
<gene>
    <name evidence="19" type="ORF">A7L45_15515</name>
</gene>
<evidence type="ECO:0000256" key="13">
    <source>
        <dbReference type="PIRSR" id="PIRSR000350-2"/>
    </source>
</evidence>
<comment type="similarity">
    <text evidence="2 16">Belongs to the class-I pyridine nucleotide-disulfide oxidoreductase family.</text>
</comment>
<evidence type="ECO:0000259" key="18">
    <source>
        <dbReference type="Pfam" id="PF07992"/>
    </source>
</evidence>
<keyword evidence="9 14" id="KW-0520">NAD</keyword>
<dbReference type="PIRSF" id="PIRSF000350">
    <property type="entry name" value="Mercury_reductase_MerA"/>
    <property type="match status" value="1"/>
</dbReference>
<dbReference type="PANTHER" id="PTHR22912">
    <property type="entry name" value="DISULFIDE OXIDOREDUCTASE"/>
    <property type="match status" value="1"/>
</dbReference>
<dbReference type="InterPro" id="IPR050151">
    <property type="entry name" value="Class-I_Pyr_Nuc-Dis_Oxidored"/>
</dbReference>
<evidence type="ECO:0000256" key="5">
    <source>
        <dbReference type="ARBA" id="ARBA00022490"/>
    </source>
</evidence>
<dbReference type="InterPro" id="IPR006258">
    <property type="entry name" value="Lipoamide_DH"/>
</dbReference>
<comment type="cofactor">
    <cofactor evidence="14 16">
        <name>FAD</name>
        <dbReference type="ChEBI" id="CHEBI:57692"/>
    </cofactor>
    <text evidence="14 16">Binds 1 FAD per subunit.</text>
</comment>
<evidence type="ECO:0000256" key="11">
    <source>
        <dbReference type="ARBA" id="ARBA00023284"/>
    </source>
</evidence>
<feature type="binding site" evidence="14">
    <location>
        <position position="52"/>
    </location>
    <ligand>
        <name>FAD</name>
        <dbReference type="ChEBI" id="CHEBI:57692"/>
    </ligand>
</feature>
<keyword evidence="10" id="KW-1015">Disulfide bond</keyword>
<dbReference type="InterPro" id="IPR012999">
    <property type="entry name" value="Pyr_OxRdtase_I_AS"/>
</dbReference>
<dbReference type="GO" id="GO:0004148">
    <property type="term" value="F:dihydrolipoyl dehydrogenase (NADH) activity"/>
    <property type="evidence" value="ECO:0007669"/>
    <property type="project" value="UniProtKB-EC"/>
</dbReference>
<keyword evidence="11 16" id="KW-0676">Redox-active center</keyword>
<dbReference type="EMBL" id="CP015756">
    <property type="protein sequence ID" value="APC41384.1"/>
    <property type="molecule type" value="Genomic_DNA"/>
</dbReference>
<organism evidence="19 20">
    <name type="scientific">Clostridium estertheticum subsp. estertheticum</name>
    <dbReference type="NCBI Taxonomy" id="1552"/>
    <lineage>
        <taxon>Bacteria</taxon>
        <taxon>Bacillati</taxon>
        <taxon>Bacillota</taxon>
        <taxon>Clostridia</taxon>
        <taxon>Eubacteriales</taxon>
        <taxon>Clostridiaceae</taxon>
        <taxon>Clostridium</taxon>
    </lineage>
</organism>
<feature type="disulfide bond" description="Redox-active" evidence="15">
    <location>
        <begin position="43"/>
        <end position="48"/>
    </location>
</feature>
<dbReference type="PRINTS" id="PR00368">
    <property type="entry name" value="FADPNR"/>
</dbReference>
<feature type="active site" description="Proton acceptor" evidence="13">
    <location>
        <position position="440"/>
    </location>
</feature>
<dbReference type="EC" id="1.8.1.4" evidence="3 16"/>
<keyword evidence="8 16" id="KW-0560">Oxidoreductase</keyword>
<evidence type="ECO:0000259" key="17">
    <source>
        <dbReference type="Pfam" id="PF02852"/>
    </source>
</evidence>
<dbReference type="PANTHER" id="PTHR22912:SF217">
    <property type="entry name" value="DIHYDROLIPOYL DEHYDROGENASE"/>
    <property type="match status" value="1"/>
</dbReference>
<evidence type="ECO:0000256" key="8">
    <source>
        <dbReference type="ARBA" id="ARBA00023002"/>
    </source>
</evidence>
<dbReference type="Pfam" id="PF07992">
    <property type="entry name" value="Pyr_redox_2"/>
    <property type="match status" value="1"/>
</dbReference>
<comment type="subcellular location">
    <subcellularLocation>
        <location evidence="1">Cytoplasm</location>
    </subcellularLocation>
</comment>
<dbReference type="InterPro" id="IPR004099">
    <property type="entry name" value="Pyr_nucl-diS_OxRdtase_dimer"/>
</dbReference>
<dbReference type="InterPro" id="IPR001100">
    <property type="entry name" value="Pyr_nuc-diS_OxRdtase"/>
</dbReference>
<evidence type="ECO:0000256" key="16">
    <source>
        <dbReference type="RuleBase" id="RU003692"/>
    </source>
</evidence>
<dbReference type="OrthoDB" id="9807946at2"/>
<evidence type="ECO:0000256" key="1">
    <source>
        <dbReference type="ARBA" id="ARBA00004496"/>
    </source>
</evidence>
<evidence type="ECO:0000313" key="19">
    <source>
        <dbReference type="EMBL" id="APC41384.1"/>
    </source>
</evidence>
<dbReference type="AlphaFoldDB" id="A0A1J0GKC5"/>
<accession>A0A1J0GKC5</accession>
<dbReference type="FunFam" id="3.30.390.30:FF:000001">
    <property type="entry name" value="Dihydrolipoyl dehydrogenase"/>
    <property type="match status" value="1"/>
</dbReference>
<dbReference type="NCBIfam" id="TIGR01350">
    <property type="entry name" value="lipoamide_DH"/>
    <property type="match status" value="1"/>
</dbReference>
<keyword evidence="6 16" id="KW-0285">Flavoprotein</keyword>
<keyword evidence="7 14" id="KW-0274">FAD</keyword>
<evidence type="ECO:0000256" key="4">
    <source>
        <dbReference type="ARBA" id="ARBA00016961"/>
    </source>
</evidence>
<comment type="catalytic activity">
    <reaction evidence="12 16">
        <text>N(6)-[(R)-dihydrolipoyl]-L-lysyl-[protein] + NAD(+) = N(6)-[(R)-lipoyl]-L-lysyl-[protein] + NADH + H(+)</text>
        <dbReference type="Rhea" id="RHEA:15045"/>
        <dbReference type="Rhea" id="RHEA-COMP:10474"/>
        <dbReference type="Rhea" id="RHEA-COMP:10475"/>
        <dbReference type="ChEBI" id="CHEBI:15378"/>
        <dbReference type="ChEBI" id="CHEBI:57540"/>
        <dbReference type="ChEBI" id="CHEBI:57945"/>
        <dbReference type="ChEBI" id="CHEBI:83099"/>
        <dbReference type="ChEBI" id="CHEBI:83100"/>
        <dbReference type="EC" id="1.8.1.4"/>
    </reaction>
</comment>
<dbReference type="GO" id="GO:0050660">
    <property type="term" value="F:flavin adenine dinucleotide binding"/>
    <property type="evidence" value="ECO:0007669"/>
    <property type="project" value="InterPro"/>
</dbReference>